<reference evidence="1 2" key="1">
    <citation type="submission" date="2024-11" db="EMBL/GenBank/DDBJ databases">
        <title>Chromosome-level genome assembly of Eucalyptus globulus Labill. provides insights into its genome evolution.</title>
        <authorList>
            <person name="Li X."/>
        </authorList>
    </citation>
    <scope>NUCLEOTIDE SEQUENCE [LARGE SCALE GENOMIC DNA]</scope>
    <source>
        <strain evidence="1">CL2024</strain>
        <tissue evidence="1">Fresh tender leaves</tissue>
    </source>
</reference>
<organism evidence="1 2">
    <name type="scientific">Eucalyptus globulus</name>
    <name type="common">Tasmanian blue gum</name>
    <dbReference type="NCBI Taxonomy" id="34317"/>
    <lineage>
        <taxon>Eukaryota</taxon>
        <taxon>Viridiplantae</taxon>
        <taxon>Streptophyta</taxon>
        <taxon>Embryophyta</taxon>
        <taxon>Tracheophyta</taxon>
        <taxon>Spermatophyta</taxon>
        <taxon>Magnoliopsida</taxon>
        <taxon>eudicotyledons</taxon>
        <taxon>Gunneridae</taxon>
        <taxon>Pentapetalae</taxon>
        <taxon>rosids</taxon>
        <taxon>malvids</taxon>
        <taxon>Myrtales</taxon>
        <taxon>Myrtaceae</taxon>
        <taxon>Myrtoideae</taxon>
        <taxon>Eucalypteae</taxon>
        <taxon>Eucalyptus</taxon>
    </lineage>
</organism>
<evidence type="ECO:0000313" key="2">
    <source>
        <dbReference type="Proteomes" id="UP001634007"/>
    </source>
</evidence>
<keyword evidence="2" id="KW-1185">Reference proteome</keyword>
<dbReference type="AlphaFoldDB" id="A0ABD3J6N0"/>
<gene>
    <name evidence="1" type="ORF">ACJRO7_033803</name>
</gene>
<proteinExistence type="predicted"/>
<evidence type="ECO:0000313" key="1">
    <source>
        <dbReference type="EMBL" id="KAL3721372.1"/>
    </source>
</evidence>
<dbReference type="EMBL" id="JBJKBG010000009">
    <property type="protein sequence ID" value="KAL3721372.1"/>
    <property type="molecule type" value="Genomic_DNA"/>
</dbReference>
<dbReference type="Proteomes" id="UP001634007">
    <property type="component" value="Unassembled WGS sequence"/>
</dbReference>
<name>A0ABD3J6N0_EUCGL</name>
<accession>A0ABD3J6N0</accession>
<protein>
    <submittedName>
        <fullName evidence="1">Uncharacterized protein</fullName>
    </submittedName>
</protein>
<sequence length="178" mass="20363">MANLQTPHPDARKRLFGTEITNQPLKRSKVDSSNNTKSCDPVKKVFLVNQDPENNYDRCEQECQSDNGSRDYVYGPFAPVYLPRAVNSVPKSVKQDYDWETLASTHRPLCHNQALRDLFAHYMEAWKSWYTEVAGNIKIPQVSRSLGSLQVDRVQRNTDVQPFVRGFVFSFGSLIPLP</sequence>
<comment type="caution">
    <text evidence="1">The sequence shown here is derived from an EMBL/GenBank/DDBJ whole genome shotgun (WGS) entry which is preliminary data.</text>
</comment>